<feature type="compositionally biased region" description="Polar residues" evidence="1">
    <location>
        <begin position="82"/>
        <end position="102"/>
    </location>
</feature>
<proteinExistence type="predicted"/>
<name>A0AAD2DWI9_9LAMI</name>
<accession>A0AAD2DWI9</accession>
<evidence type="ECO:0000313" key="3">
    <source>
        <dbReference type="Proteomes" id="UP000834106"/>
    </source>
</evidence>
<sequence length="281" mass="31670">MPVRLFKNNTNTGVSYPSNSMHIEANVWNETEWVGLVDWSEGPFIAHYQGFLIDACNYNPSNPEACYECLVDFPVDVLTQEDMSNTGFDPPSNSSGTRTSTLRKGAASFVPSARDAYMMRLTHDEIKDVFCHSQNWFWENNDDEPTKFMIHNSQKNPSSQISNRNSNKGKINIQESKTKMPRFLSEELAIVPYIPPVQVLEAEPSKKSTSSTIPRSIKIMNKLTTYSSCQLQIEENKSESSATNGSKGTNFEEKIGKYKGIRGNGKELEHATEKRGQFGPY</sequence>
<feature type="region of interest" description="Disordered" evidence="1">
    <location>
        <begin position="236"/>
        <end position="255"/>
    </location>
</feature>
<dbReference type="Proteomes" id="UP000834106">
    <property type="component" value="Chromosome 8"/>
</dbReference>
<dbReference type="EMBL" id="OU503043">
    <property type="protein sequence ID" value="CAI9766541.1"/>
    <property type="molecule type" value="Genomic_DNA"/>
</dbReference>
<reference evidence="2" key="1">
    <citation type="submission" date="2023-05" db="EMBL/GenBank/DDBJ databases">
        <authorList>
            <person name="Huff M."/>
        </authorList>
    </citation>
    <scope>NUCLEOTIDE SEQUENCE</scope>
</reference>
<keyword evidence="3" id="KW-1185">Reference proteome</keyword>
<gene>
    <name evidence="2" type="ORF">FPE_LOCUS13971</name>
</gene>
<protein>
    <submittedName>
        <fullName evidence="2">Uncharacterized protein</fullName>
    </submittedName>
</protein>
<evidence type="ECO:0000313" key="2">
    <source>
        <dbReference type="EMBL" id="CAI9766541.1"/>
    </source>
</evidence>
<evidence type="ECO:0000256" key="1">
    <source>
        <dbReference type="SAM" id="MobiDB-lite"/>
    </source>
</evidence>
<feature type="region of interest" description="Disordered" evidence="1">
    <location>
        <begin position="260"/>
        <end position="281"/>
    </location>
</feature>
<dbReference type="InterPro" id="IPR013320">
    <property type="entry name" value="ConA-like_dom_sf"/>
</dbReference>
<dbReference type="Gene3D" id="2.60.120.200">
    <property type="match status" value="1"/>
</dbReference>
<dbReference type="SUPFAM" id="SSF49899">
    <property type="entry name" value="Concanavalin A-like lectins/glucanases"/>
    <property type="match status" value="1"/>
</dbReference>
<feature type="compositionally biased region" description="Polar residues" evidence="1">
    <location>
        <begin position="236"/>
        <end position="249"/>
    </location>
</feature>
<dbReference type="AlphaFoldDB" id="A0AAD2DWI9"/>
<feature type="compositionally biased region" description="Basic and acidic residues" evidence="1">
    <location>
        <begin position="264"/>
        <end position="281"/>
    </location>
</feature>
<feature type="region of interest" description="Disordered" evidence="1">
    <location>
        <begin position="82"/>
        <end position="105"/>
    </location>
</feature>
<organism evidence="2 3">
    <name type="scientific">Fraxinus pennsylvanica</name>
    <dbReference type="NCBI Taxonomy" id="56036"/>
    <lineage>
        <taxon>Eukaryota</taxon>
        <taxon>Viridiplantae</taxon>
        <taxon>Streptophyta</taxon>
        <taxon>Embryophyta</taxon>
        <taxon>Tracheophyta</taxon>
        <taxon>Spermatophyta</taxon>
        <taxon>Magnoliopsida</taxon>
        <taxon>eudicotyledons</taxon>
        <taxon>Gunneridae</taxon>
        <taxon>Pentapetalae</taxon>
        <taxon>asterids</taxon>
        <taxon>lamiids</taxon>
        <taxon>Lamiales</taxon>
        <taxon>Oleaceae</taxon>
        <taxon>Oleeae</taxon>
        <taxon>Fraxinus</taxon>
    </lineage>
</organism>